<keyword evidence="3" id="KW-1185">Reference proteome</keyword>
<dbReference type="AlphaFoldDB" id="A0A2W4B9L1"/>
<comment type="caution">
    <text evidence="2">The sequence shown here is derived from an EMBL/GenBank/DDBJ whole genome shotgun (WGS) entry which is preliminary data.</text>
</comment>
<feature type="transmembrane region" description="Helical" evidence="1">
    <location>
        <begin position="42"/>
        <end position="62"/>
    </location>
</feature>
<organism evidence="2 3">
    <name type="scientific">Enterococcus plantarum</name>
    <dbReference type="NCBI Taxonomy" id="1077675"/>
    <lineage>
        <taxon>Bacteria</taxon>
        <taxon>Bacillati</taxon>
        <taxon>Bacillota</taxon>
        <taxon>Bacilli</taxon>
        <taxon>Lactobacillales</taxon>
        <taxon>Enterococcaceae</taxon>
        <taxon>Enterococcus</taxon>
    </lineage>
</organism>
<proteinExistence type="predicted"/>
<feature type="transmembrane region" description="Helical" evidence="1">
    <location>
        <begin position="125"/>
        <end position="145"/>
    </location>
</feature>
<evidence type="ECO:0000313" key="2">
    <source>
        <dbReference type="EMBL" id="PZL72985.1"/>
    </source>
</evidence>
<feature type="transmembrane region" description="Helical" evidence="1">
    <location>
        <begin position="151"/>
        <end position="175"/>
    </location>
</feature>
<feature type="transmembrane region" description="Helical" evidence="1">
    <location>
        <begin position="68"/>
        <end position="89"/>
    </location>
</feature>
<dbReference type="STRING" id="1077675.BCR22_02655"/>
<accession>A0A2W4B9L1</accession>
<gene>
    <name evidence="2" type="ORF">CI088_09705</name>
</gene>
<keyword evidence="1" id="KW-0472">Membrane</keyword>
<keyword evidence="1" id="KW-0812">Transmembrane</keyword>
<evidence type="ECO:0000256" key="1">
    <source>
        <dbReference type="SAM" id="Phobius"/>
    </source>
</evidence>
<dbReference type="EMBL" id="PIEU01000074">
    <property type="protein sequence ID" value="PZL72985.1"/>
    <property type="molecule type" value="Genomic_DNA"/>
</dbReference>
<evidence type="ECO:0000313" key="3">
    <source>
        <dbReference type="Proteomes" id="UP000249828"/>
    </source>
</evidence>
<sequence length="184" mass="21322">MYQKIYSDTDGHMIFYNEKEKKLAELKLSSNTNNVATVKSNFGIIALVTTLLGNCVLGKLLYDNVENMPLLIVVTYLFAIFTALFLLFFSKKQQKKMLEKNQISFSCDKLKEIVEKRRMSNLEGLIKLTGVFFFLGIICTTIFYFMHVLLFLLFSWLCVFVSVAAFYEPFIYFTITKKLIKTIS</sequence>
<dbReference type="Proteomes" id="UP000249828">
    <property type="component" value="Unassembled WGS sequence"/>
</dbReference>
<protein>
    <submittedName>
        <fullName evidence="2">Uncharacterized protein</fullName>
    </submittedName>
</protein>
<keyword evidence="1" id="KW-1133">Transmembrane helix</keyword>
<dbReference type="RefSeq" id="WP_111248034.1">
    <property type="nucleotide sequence ID" value="NZ_PIEU01000074.1"/>
</dbReference>
<reference evidence="2 3" key="1">
    <citation type="submission" date="2017-11" db="EMBL/GenBank/DDBJ databases">
        <title>Draft genome sequence of Enterococcus plantarum TRW2 strain isolated from lettuce.</title>
        <authorList>
            <person name="Kim E.B."/>
            <person name="Marco M.L."/>
            <person name="Williams T.R."/>
            <person name="You I.H."/>
        </authorList>
    </citation>
    <scope>NUCLEOTIDE SEQUENCE [LARGE SCALE GENOMIC DNA]</scope>
    <source>
        <strain evidence="2 3">TRW2</strain>
    </source>
</reference>
<name>A0A2W4B9L1_9ENTE</name>